<feature type="compositionally biased region" description="Low complexity" evidence="1">
    <location>
        <begin position="1266"/>
        <end position="1278"/>
    </location>
</feature>
<feature type="region of interest" description="Disordered" evidence="1">
    <location>
        <begin position="989"/>
        <end position="1074"/>
    </location>
</feature>
<feature type="compositionally biased region" description="Polar residues" evidence="1">
    <location>
        <begin position="759"/>
        <end position="782"/>
    </location>
</feature>
<feature type="region of interest" description="Disordered" evidence="1">
    <location>
        <begin position="454"/>
        <end position="474"/>
    </location>
</feature>
<dbReference type="Proteomes" id="UP001445076">
    <property type="component" value="Unassembled WGS sequence"/>
</dbReference>
<feature type="compositionally biased region" description="Polar residues" evidence="1">
    <location>
        <begin position="167"/>
        <end position="177"/>
    </location>
</feature>
<feature type="compositionally biased region" description="Polar residues" evidence="1">
    <location>
        <begin position="589"/>
        <end position="602"/>
    </location>
</feature>
<organism evidence="2 3">
    <name type="scientific">Cherax quadricarinatus</name>
    <name type="common">Australian red claw crayfish</name>
    <dbReference type="NCBI Taxonomy" id="27406"/>
    <lineage>
        <taxon>Eukaryota</taxon>
        <taxon>Metazoa</taxon>
        <taxon>Ecdysozoa</taxon>
        <taxon>Arthropoda</taxon>
        <taxon>Crustacea</taxon>
        <taxon>Multicrustacea</taxon>
        <taxon>Malacostraca</taxon>
        <taxon>Eumalacostraca</taxon>
        <taxon>Eucarida</taxon>
        <taxon>Decapoda</taxon>
        <taxon>Pleocyemata</taxon>
        <taxon>Astacidea</taxon>
        <taxon>Parastacoidea</taxon>
        <taxon>Parastacidae</taxon>
        <taxon>Cherax</taxon>
    </lineage>
</organism>
<proteinExistence type="predicted"/>
<name>A0AAW0WCB0_CHEQU</name>
<feature type="compositionally biased region" description="Low complexity" evidence="1">
    <location>
        <begin position="534"/>
        <end position="549"/>
    </location>
</feature>
<feature type="region of interest" description="Disordered" evidence="1">
    <location>
        <begin position="507"/>
        <end position="566"/>
    </location>
</feature>
<gene>
    <name evidence="2" type="ORF">OTU49_011119</name>
</gene>
<feature type="compositionally biased region" description="Low complexity" evidence="1">
    <location>
        <begin position="1008"/>
        <end position="1018"/>
    </location>
</feature>
<feature type="non-terminal residue" evidence="2">
    <location>
        <position position="1543"/>
    </location>
</feature>
<feature type="compositionally biased region" description="Polar residues" evidence="1">
    <location>
        <begin position="618"/>
        <end position="628"/>
    </location>
</feature>
<evidence type="ECO:0000256" key="1">
    <source>
        <dbReference type="SAM" id="MobiDB-lite"/>
    </source>
</evidence>
<feature type="compositionally biased region" description="Low complexity" evidence="1">
    <location>
        <begin position="508"/>
        <end position="522"/>
    </location>
</feature>
<evidence type="ECO:0000313" key="2">
    <source>
        <dbReference type="EMBL" id="KAK8724536.1"/>
    </source>
</evidence>
<feature type="region of interest" description="Disordered" evidence="1">
    <location>
        <begin position="716"/>
        <end position="812"/>
    </location>
</feature>
<comment type="caution">
    <text evidence="2">The sequence shown here is derived from an EMBL/GenBank/DDBJ whole genome shotgun (WGS) entry which is preliminary data.</text>
</comment>
<feature type="compositionally biased region" description="Basic and acidic residues" evidence="1">
    <location>
        <begin position="1237"/>
        <end position="1246"/>
    </location>
</feature>
<feature type="region of interest" description="Disordered" evidence="1">
    <location>
        <begin position="1494"/>
        <end position="1543"/>
    </location>
</feature>
<accession>A0AAW0WCB0</accession>
<feature type="compositionally biased region" description="Basic and acidic residues" evidence="1">
    <location>
        <begin position="1037"/>
        <end position="1050"/>
    </location>
</feature>
<feature type="compositionally biased region" description="Polar residues" evidence="1">
    <location>
        <begin position="189"/>
        <end position="214"/>
    </location>
</feature>
<feature type="compositionally biased region" description="Basic and acidic residues" evidence="1">
    <location>
        <begin position="735"/>
        <end position="758"/>
    </location>
</feature>
<feature type="compositionally biased region" description="Basic and acidic residues" evidence="1">
    <location>
        <begin position="605"/>
        <end position="616"/>
    </location>
</feature>
<sequence length="1543" mass="170403">MQKLCADNIQESNNLITKISGQENHLRFPGDGVSAKNNFINIDAVVPQNIGVENIPDIPTFRIVTKSHSTVQNEDFSKKFIADGKTQKISEEEKFGLKNKSPKHILMNPLARNKRLVRQNDVVLDDDMDFNEDIFEPRDVLAISSSSVHQSAEGSPALDHNKPGLSLSGSQPKSSTPLKMDAPLPAQRNIVSEQPSRSLLANKFTSSNTDQNTTVTIQETVNDENHGMRNLHLSFQDTIFNPPTIEVQPKPLPRTQILQKKMAPPPPVIMEITQASTSVRETSHKEEIQALPDLFLSSDLETKCKDSISEYNGSQFSHILEAEEYERIVQEPMDEAFTVHVSELSKVDFDMLSLLSEKEIDGVSVSSQCHSKKSSIISNASDLSPENKDTPIIPIQNDGILKSTHSPSTSSSYISNKASSFVPPIAAFPAQTTASSYRAGYLAMMLEHTSWEDSESHHNDGLESSDSDCSIPRGSLQEAPKVMESLQETSEGTAQISQVSCEGVLHGSSLRPRPVSSSSLCSDTDHEVQTRTASFSSETSEENVVSSRVQANNTPVEDTLPGEERPIDIHKKSEVENTNQNILKEAVINNEQDNVSNNQSTSNRRKTDSISSREDNCESSVQHKNSVSTKEFQFTNELNDHSLRKEVMSSKPQEQSISDKIITDASSHLVSSLSVTDSDGDDREMTAQWLTGENQKPEEVTSELYDLPLSTIRTPVVGATPESNDVTPNFTNDKITSKKTERHLASFVEMKDDDKSELSSEAPSVQSAMKNTSDLSHSSSPNLWDYSLPDPPTPFKDGPSSRDADDSSSLHSETLPEILSDVPSGFKDSSCSSLSDSGIVNTLERVDCAKQMVLKVTDDLVINAHSRKSSSSLSSTLHKSDENVKQNMINELKSAIKETNNNEPRIVELKPKVKGMETILQMHKQPNKETACTTKSQVRNIETNAEMLPVRAAIPVQHATVPQTFVKVAADSKKSQVLSNLSQINKLSKDSVSSSESYCNSPEADVASPHSRSSSCSSYDNAPPILPEAQVPSDLDLEARTSSDVSDRKTRNIQNSLARHNSDSTNEAGKSRTRAMNFSISTYTSRSEETSYDKKITKSDSFSHKMKPKVGQFSTLPSSDQLIEEVNEETVKNKTIIPPVTSSDLEKPSLPPKLHLREISSAPVKHFPFLIKSVQPTKPALPLNKPMLFGMHSETNLNINQPVSRVNSLIDRPAIYRNNSDSRFAAPNPPRPLRRLKQTDSREQLERTTSLVNLATPDYELRKAQSSNDISYGSSGNDSGSGNGMSGMSGMPGMFGMQSMGSDNMLPHDVRLAEEFMKLQQDFFKWQQQLLQNQHVLHSRVAPLASNPPQLQSVGVLRDIMSQSPSTNVGPELVEARNPSVERKGPVERVINIQFEDGPRETDDSQVRTNSIPSLNQNITTSMSQLSTSDFGRPSNAQPRRWGEEPSVSVGAWMERPPQSVGVYQDRDYVTSAPRSQSTQDLSSHPVLEECQRTPSRTTFVGPRGYSRPADTVKPETRPYQRVPQQQQAQVTQPLEYQFLSPD</sequence>
<reference evidence="2 3" key="1">
    <citation type="journal article" date="2024" name="BMC Genomics">
        <title>Genome assembly of redclaw crayfish (Cherax quadricarinatus) provides insights into its immune adaptation and hypoxia tolerance.</title>
        <authorList>
            <person name="Liu Z."/>
            <person name="Zheng J."/>
            <person name="Li H."/>
            <person name="Fang K."/>
            <person name="Wang S."/>
            <person name="He J."/>
            <person name="Zhou D."/>
            <person name="Weng S."/>
            <person name="Chi M."/>
            <person name="Gu Z."/>
            <person name="He J."/>
            <person name="Li F."/>
            <person name="Wang M."/>
        </authorList>
    </citation>
    <scope>NUCLEOTIDE SEQUENCE [LARGE SCALE GENOMIC DNA]</scope>
    <source>
        <strain evidence="2">ZL_2023a</strain>
    </source>
</reference>
<feature type="region of interest" description="Disordered" evidence="1">
    <location>
        <begin position="1394"/>
        <end position="1447"/>
    </location>
</feature>
<feature type="compositionally biased region" description="Polar residues" evidence="1">
    <location>
        <begin position="1052"/>
        <end position="1074"/>
    </location>
</feature>
<keyword evidence="3" id="KW-1185">Reference proteome</keyword>
<protein>
    <submittedName>
        <fullName evidence="2">Uncharacterized protein</fullName>
    </submittedName>
</protein>
<feature type="region of interest" description="Disordered" evidence="1">
    <location>
        <begin position="146"/>
        <end position="214"/>
    </location>
</feature>
<feature type="compositionally biased region" description="Polar residues" evidence="1">
    <location>
        <begin position="1407"/>
        <end position="1438"/>
    </location>
</feature>
<feature type="region of interest" description="Disordered" evidence="1">
    <location>
        <begin position="587"/>
        <end position="628"/>
    </location>
</feature>
<feature type="compositionally biased region" description="Polar residues" evidence="1">
    <location>
        <begin position="721"/>
        <end position="734"/>
    </location>
</feature>
<evidence type="ECO:0000313" key="3">
    <source>
        <dbReference type="Proteomes" id="UP001445076"/>
    </source>
</evidence>
<feature type="compositionally biased region" description="Low complexity" evidence="1">
    <location>
        <begin position="1520"/>
        <end position="1533"/>
    </location>
</feature>
<dbReference type="EMBL" id="JARKIK010000085">
    <property type="protein sequence ID" value="KAK8724536.1"/>
    <property type="molecule type" value="Genomic_DNA"/>
</dbReference>
<feature type="compositionally biased region" description="Basic and acidic residues" evidence="1">
    <location>
        <begin position="1397"/>
        <end position="1406"/>
    </location>
</feature>
<feature type="region of interest" description="Disordered" evidence="1">
    <location>
        <begin position="1219"/>
        <end position="1294"/>
    </location>
</feature>